<protein>
    <submittedName>
        <fullName evidence="2">Uncharacterized protein</fullName>
    </submittedName>
</protein>
<accession>A0A6H0XTK0</accession>
<dbReference type="Proteomes" id="UP000503462">
    <property type="component" value="Chromosome 2"/>
</dbReference>
<feature type="region of interest" description="Disordered" evidence="1">
    <location>
        <begin position="129"/>
        <end position="192"/>
    </location>
</feature>
<sequence length="192" mass="21587">MTDAIPAIAASESKVAFMAALGFELGKPEHERLYKLMKEEAVQEYRSVIQDRRAMSPADEHDDPTKPRYAYTQIDKPAIHKAIASIYARAGAETRALYDRGREPGGSTDSNWIIRWMLYHCFRYRDGRNKRSGSSVIQERESGIPPTNTVPVEPMPTRRSQESTRNNITGVSPPDSTARPVGRPLPYDPVRA</sequence>
<evidence type="ECO:0000256" key="1">
    <source>
        <dbReference type="SAM" id="MobiDB-lite"/>
    </source>
</evidence>
<organism evidence="2 3">
    <name type="scientific">Peltaster fructicola</name>
    <dbReference type="NCBI Taxonomy" id="286661"/>
    <lineage>
        <taxon>Eukaryota</taxon>
        <taxon>Fungi</taxon>
        <taxon>Dikarya</taxon>
        <taxon>Ascomycota</taxon>
        <taxon>Pezizomycotina</taxon>
        <taxon>Dothideomycetes</taxon>
        <taxon>Dothideomycetes incertae sedis</taxon>
        <taxon>Peltaster</taxon>
    </lineage>
</organism>
<reference evidence="2 3" key="1">
    <citation type="journal article" date="2016" name="Sci. Rep.">
        <title>Peltaster fructicola genome reveals evolution from an invasive phytopathogen to an ectophytic parasite.</title>
        <authorList>
            <person name="Xu C."/>
            <person name="Chen H."/>
            <person name="Gleason M.L."/>
            <person name="Xu J.R."/>
            <person name="Liu H."/>
            <person name="Zhang R."/>
            <person name="Sun G."/>
        </authorList>
    </citation>
    <scope>NUCLEOTIDE SEQUENCE [LARGE SCALE GENOMIC DNA]</scope>
    <source>
        <strain evidence="2 3">LNHT1506</strain>
    </source>
</reference>
<evidence type="ECO:0000313" key="3">
    <source>
        <dbReference type="Proteomes" id="UP000503462"/>
    </source>
</evidence>
<dbReference type="AlphaFoldDB" id="A0A6H0XTK0"/>
<keyword evidence="3" id="KW-1185">Reference proteome</keyword>
<evidence type="ECO:0000313" key="2">
    <source>
        <dbReference type="EMBL" id="QIW97789.1"/>
    </source>
</evidence>
<gene>
    <name evidence="2" type="ORF">AMS68_003307</name>
</gene>
<dbReference type="OrthoDB" id="4502478at2759"/>
<dbReference type="EMBL" id="CP051140">
    <property type="protein sequence ID" value="QIW97789.1"/>
    <property type="molecule type" value="Genomic_DNA"/>
</dbReference>
<proteinExistence type="predicted"/>
<name>A0A6H0XTK0_9PEZI</name>